<dbReference type="GO" id="GO:0006749">
    <property type="term" value="P:glutathione metabolic process"/>
    <property type="evidence" value="ECO:0007669"/>
    <property type="project" value="TreeGrafter"/>
</dbReference>
<evidence type="ECO:0000259" key="4">
    <source>
        <dbReference type="Pfam" id="PF05378"/>
    </source>
</evidence>
<dbReference type="AlphaFoldDB" id="K9UHQ9"/>
<evidence type="ECO:0000259" key="5">
    <source>
        <dbReference type="Pfam" id="PF19278"/>
    </source>
</evidence>
<feature type="domain" description="Hydantoinase/oxoprolinase N-terminal" evidence="4">
    <location>
        <begin position="11"/>
        <end position="191"/>
    </location>
</feature>
<dbReference type="PATRIC" id="fig|1173020.3.peg.3073"/>
<evidence type="ECO:0000259" key="3">
    <source>
        <dbReference type="Pfam" id="PF02538"/>
    </source>
</evidence>
<dbReference type="GO" id="GO:0005829">
    <property type="term" value="C:cytosol"/>
    <property type="evidence" value="ECO:0007669"/>
    <property type="project" value="TreeGrafter"/>
</dbReference>
<gene>
    <name evidence="6" type="ORF">Cha6605_2697</name>
</gene>
<dbReference type="STRING" id="1173020.Cha6605_2697"/>
<dbReference type="EMBL" id="CP003600">
    <property type="protein sequence ID" value="AFY93739.1"/>
    <property type="molecule type" value="Genomic_DNA"/>
</dbReference>
<dbReference type="eggNOG" id="COG0145">
    <property type="taxonomic scope" value="Bacteria"/>
</dbReference>
<feature type="domain" description="Hydantoinase B/oxoprolinase" evidence="3">
    <location>
        <begin position="761"/>
        <end position="1266"/>
    </location>
</feature>
<feature type="domain" description="Acetophenone carboxylase-like C-terminal" evidence="5">
    <location>
        <begin position="517"/>
        <end position="684"/>
    </location>
</feature>
<dbReference type="InterPro" id="IPR049517">
    <property type="entry name" value="ACX-like_C"/>
</dbReference>
<dbReference type="GO" id="GO:0017168">
    <property type="term" value="F:5-oxoprolinase (ATP-hydrolyzing) activity"/>
    <property type="evidence" value="ECO:0007669"/>
    <property type="project" value="TreeGrafter"/>
</dbReference>
<dbReference type="RefSeq" id="WP_015159885.1">
    <property type="nucleotide sequence ID" value="NC_019697.1"/>
</dbReference>
<dbReference type="PANTHER" id="PTHR11365:SF23">
    <property type="entry name" value="HYPOTHETICAL 5-OXOPROLINASE (EUROFUNG)-RELATED"/>
    <property type="match status" value="1"/>
</dbReference>
<evidence type="ECO:0000313" key="6">
    <source>
        <dbReference type="EMBL" id="AFY93739.1"/>
    </source>
</evidence>
<evidence type="ECO:0000256" key="1">
    <source>
        <dbReference type="ARBA" id="ARBA00010403"/>
    </source>
</evidence>
<dbReference type="KEGG" id="cmp:Cha6605_2697"/>
<keyword evidence="7" id="KW-1185">Reference proteome</keyword>
<dbReference type="Pfam" id="PF02538">
    <property type="entry name" value="Hydantoinase_B"/>
    <property type="match status" value="1"/>
</dbReference>
<dbReference type="OrthoDB" id="9768323at2"/>
<accession>K9UHQ9</accession>
<organism evidence="6 7">
    <name type="scientific">Chamaesiphon minutus (strain ATCC 27169 / PCC 6605)</name>
    <dbReference type="NCBI Taxonomy" id="1173020"/>
    <lineage>
        <taxon>Bacteria</taxon>
        <taxon>Bacillati</taxon>
        <taxon>Cyanobacteriota</taxon>
        <taxon>Cyanophyceae</taxon>
        <taxon>Gomontiellales</taxon>
        <taxon>Chamaesiphonaceae</taxon>
        <taxon>Chamaesiphon</taxon>
    </lineage>
</organism>
<evidence type="ECO:0000313" key="7">
    <source>
        <dbReference type="Proteomes" id="UP000010366"/>
    </source>
</evidence>
<dbReference type="PANTHER" id="PTHR11365">
    <property type="entry name" value="5-OXOPROLINASE RELATED"/>
    <property type="match status" value="1"/>
</dbReference>
<protein>
    <submittedName>
        <fullName evidence="6">N-methylhydantoinase B/acetone carboxylase, alpha subunit</fullName>
    </submittedName>
</protein>
<dbReference type="Pfam" id="PF01968">
    <property type="entry name" value="Hydantoinase_A"/>
    <property type="match status" value="1"/>
</dbReference>
<feature type="domain" description="Hydantoinase A/oxoprolinase" evidence="2">
    <location>
        <begin position="210"/>
        <end position="501"/>
    </location>
</feature>
<dbReference type="InterPro" id="IPR008040">
    <property type="entry name" value="Hydant_A_N"/>
</dbReference>
<name>K9UHQ9_CHAP6</name>
<dbReference type="InterPro" id="IPR002821">
    <property type="entry name" value="Hydantoinase_A"/>
</dbReference>
<proteinExistence type="inferred from homology"/>
<dbReference type="InterPro" id="IPR003692">
    <property type="entry name" value="Hydantoinase_B"/>
</dbReference>
<comment type="similarity">
    <text evidence="1">Belongs to the oxoprolinase family.</text>
</comment>
<dbReference type="HOGENOM" id="CLU_002157_0_0_3"/>
<dbReference type="Pfam" id="PF05378">
    <property type="entry name" value="Hydant_A_N"/>
    <property type="match status" value="1"/>
</dbReference>
<evidence type="ECO:0000259" key="2">
    <source>
        <dbReference type="Pfam" id="PF01968"/>
    </source>
</evidence>
<dbReference type="InterPro" id="IPR045079">
    <property type="entry name" value="Oxoprolinase-like"/>
</dbReference>
<dbReference type="eggNOG" id="COG0146">
    <property type="taxonomic scope" value="Bacteria"/>
</dbReference>
<dbReference type="Pfam" id="PF19278">
    <property type="entry name" value="Hydant_A_C"/>
    <property type="match status" value="1"/>
</dbReference>
<sequence length="1268" mass="136842">MTDINKHRWQFWIDRGGTFTDIVAQRPDGELLVHKLLSENPHRYADAPIQGIRDILGLTADEAIPAEEIESIKMGTTVATNALLERAGNPTVLIITKGYGDALRIGYQHRPQIFAREIVRPEMIYDRVVEVNERYTAQGEELIPVRVDDTLIKSLQTAYDDGIRACAIVFLHAYRYPTHELQIAELAREIGFTQISLSHQISPLIKLVSRGDTTVVDAYLSPILRRYVDSFSEQLRSPLSPSPALLFMQSNGGLTSAQNFQGKDSILSGPAGGIVGAVKTSAMAGFTKIIGFDMGGTSTDISHYNGEYERTLETEIAGVRLRSPMMAIHTVAAGGGSILHFDTGRYRVGPDSAGAYPGPACYRNNGSLTVTDANVMLGKLQPNYFPAVFGETGNLPLDAAIVSAKFARMAAEIQATTGDNRSSVEVAAGFLAIAIDKMASAIKKISSQRGYDVSEYALCCFGGAGGQHACLLAEALGMKQIFLHPYAGVLSAYGIGLADLRVLKEEAIELPLITDNIATVQSILDRLTQIGQSKLSSQDVAIAQQEIRQQVYLRYAGTDAPLLVDFVSDVAVMRLQFEAIYQQRYGFAMSERDIIVESAMLEAIGTMPMPTEPALTRSRTQPLTPRTTVSIYTKDNWYEAGIFDRSDLCAGDRIIGPAIIIEPTGTNIIEPDWVAVLTDKNHLILTCEPHEVGAIHEAAHRTGGNLPFVCDKTLPLPHVANPVELRRSTHPALRAPLRGGDFSQPSPLQEDLGGIIPSQPDPVRLEIFNNLLKSIAEEMGITLQNTSYSVNIKERLDFSCAIFDRSGELVANAPHIPVHLGSMSESVTSLMRACGDTLQPGDVYISNNPYNGGTHLPDITAITPIFLPNEPTPVFYVASRGHHADIGGITPGSMPPHSTSIEQEGILIDNFQLVAGGRFRLNEVLSLLAQSHYPARNPQQNIADLQAQIAANERGVKALLATIDKYGLATVEAYMQHVRDNAEASVRQAISVLNPGTFTYPMDDGCQIQVQIEIDRATRSATIDFTGTSPQQPTNLNAPLAICKAVVLYVFRTLVDDDIPLNAGCLKPLNIIVPSGSMLAPQYPAAVVAGNVETSQAIANALYGSLGVMAAAQGTMNNFTFGTDRYQYYETICGGSGAGATFPGTDAVQTHMTNSRLTDPEVLEQRFPVLLESFSIRTGSGGVGKYSGGNGVIRRIRCREAMTMGILSGHRLVPPFGLVGGESGAVGRNSIERQDGSVELLGSKAEVQMNEGDIFSIETPGGGGFGIK</sequence>
<reference evidence="6 7" key="1">
    <citation type="submission" date="2012-05" db="EMBL/GenBank/DDBJ databases">
        <title>Finished chromosome of genome of Chamaesiphon sp. PCC 6605.</title>
        <authorList>
            <consortium name="US DOE Joint Genome Institute"/>
            <person name="Gugger M."/>
            <person name="Coursin T."/>
            <person name="Rippka R."/>
            <person name="Tandeau De Marsac N."/>
            <person name="Huntemann M."/>
            <person name="Wei C.-L."/>
            <person name="Han J."/>
            <person name="Detter J.C."/>
            <person name="Han C."/>
            <person name="Tapia R."/>
            <person name="Chen A."/>
            <person name="Kyrpides N."/>
            <person name="Mavromatis K."/>
            <person name="Markowitz V."/>
            <person name="Szeto E."/>
            <person name="Ivanova N."/>
            <person name="Pagani I."/>
            <person name="Pati A."/>
            <person name="Goodwin L."/>
            <person name="Nordberg H.P."/>
            <person name="Cantor M.N."/>
            <person name="Hua S.X."/>
            <person name="Woyke T."/>
            <person name="Kerfeld C.A."/>
        </authorList>
    </citation>
    <scope>NUCLEOTIDE SEQUENCE [LARGE SCALE GENOMIC DNA]</scope>
    <source>
        <strain evidence="7">ATCC 27169 / PCC 6605</strain>
    </source>
</reference>
<dbReference type="Proteomes" id="UP000010366">
    <property type="component" value="Chromosome"/>
</dbReference>